<evidence type="ECO:0000256" key="2">
    <source>
        <dbReference type="ARBA" id="ARBA00022747"/>
    </source>
</evidence>
<dbReference type="Gene3D" id="3.90.220.20">
    <property type="entry name" value="DNA methylase specificity domains"/>
    <property type="match status" value="2"/>
</dbReference>
<dbReference type="PANTHER" id="PTHR30408">
    <property type="entry name" value="TYPE-1 RESTRICTION ENZYME ECOKI SPECIFICITY PROTEIN"/>
    <property type="match status" value="1"/>
</dbReference>
<dbReference type="SUPFAM" id="SSF116734">
    <property type="entry name" value="DNA methylase specificity domain"/>
    <property type="match status" value="2"/>
</dbReference>
<dbReference type="GO" id="GO:0003677">
    <property type="term" value="F:DNA binding"/>
    <property type="evidence" value="ECO:0007669"/>
    <property type="project" value="UniProtKB-KW"/>
</dbReference>
<organism evidence="5 6">
    <name type="scientific">Paracoccus jeotgali</name>
    <dbReference type="NCBI Taxonomy" id="2065379"/>
    <lineage>
        <taxon>Bacteria</taxon>
        <taxon>Pseudomonadati</taxon>
        <taxon>Pseudomonadota</taxon>
        <taxon>Alphaproteobacteria</taxon>
        <taxon>Rhodobacterales</taxon>
        <taxon>Paracoccaceae</taxon>
        <taxon>Paracoccus</taxon>
    </lineage>
</organism>
<dbReference type="InterPro" id="IPR052021">
    <property type="entry name" value="Type-I_RS_S_subunit"/>
</dbReference>
<dbReference type="RefSeq" id="WP_101499025.1">
    <property type="nucleotide sequence ID" value="NZ_CP025583.1"/>
</dbReference>
<evidence type="ECO:0000256" key="1">
    <source>
        <dbReference type="ARBA" id="ARBA00010923"/>
    </source>
</evidence>
<dbReference type="CDD" id="cd17278">
    <property type="entry name" value="RMtype1_S_LdeBORF1052P-TRD2-CR2"/>
    <property type="match status" value="1"/>
</dbReference>
<keyword evidence="2" id="KW-0680">Restriction system</keyword>
<gene>
    <name evidence="5" type="ORF">CYR75_04665</name>
</gene>
<evidence type="ECO:0000259" key="4">
    <source>
        <dbReference type="Pfam" id="PF01420"/>
    </source>
</evidence>
<keyword evidence="5" id="KW-0540">Nuclease</keyword>
<dbReference type="AlphaFoldDB" id="A0A2K9MDH1"/>
<dbReference type="GO" id="GO:0004519">
    <property type="term" value="F:endonuclease activity"/>
    <property type="evidence" value="ECO:0007669"/>
    <property type="project" value="UniProtKB-KW"/>
</dbReference>
<dbReference type="Proteomes" id="UP000234882">
    <property type="component" value="Chromosome"/>
</dbReference>
<dbReference type="PANTHER" id="PTHR30408:SF13">
    <property type="entry name" value="TYPE I RESTRICTION ENZYME HINDI SPECIFICITY SUBUNIT"/>
    <property type="match status" value="1"/>
</dbReference>
<dbReference type="InterPro" id="IPR000055">
    <property type="entry name" value="Restrct_endonuc_typeI_TRD"/>
</dbReference>
<dbReference type="EMBL" id="CP025583">
    <property type="protein sequence ID" value="AUM73670.1"/>
    <property type="molecule type" value="Genomic_DNA"/>
</dbReference>
<keyword evidence="6" id="KW-1185">Reference proteome</keyword>
<evidence type="ECO:0000313" key="5">
    <source>
        <dbReference type="EMBL" id="AUM73670.1"/>
    </source>
</evidence>
<evidence type="ECO:0000313" key="6">
    <source>
        <dbReference type="Proteomes" id="UP000234882"/>
    </source>
</evidence>
<dbReference type="Pfam" id="PF01420">
    <property type="entry name" value="Methylase_S"/>
    <property type="match status" value="2"/>
</dbReference>
<dbReference type="OrthoDB" id="512700at2"/>
<feature type="domain" description="Type I restriction modification DNA specificity" evidence="4">
    <location>
        <begin position="55"/>
        <end position="187"/>
    </location>
</feature>
<keyword evidence="3" id="KW-0238">DNA-binding</keyword>
<protein>
    <submittedName>
        <fullName evidence="5">Restriction endonuclease subunit S</fullName>
    </submittedName>
</protein>
<dbReference type="REBASE" id="228740">
    <property type="entry name" value="S.Psp4604III"/>
</dbReference>
<name>A0A2K9MDH1_9RHOB</name>
<proteinExistence type="inferred from homology"/>
<keyword evidence="5" id="KW-0255">Endonuclease</keyword>
<dbReference type="InterPro" id="IPR044946">
    <property type="entry name" value="Restrct_endonuc_typeI_TRD_sf"/>
</dbReference>
<dbReference type="GO" id="GO:0009307">
    <property type="term" value="P:DNA restriction-modification system"/>
    <property type="evidence" value="ECO:0007669"/>
    <property type="project" value="UniProtKB-KW"/>
</dbReference>
<sequence>MSAEWSSTSLGALIDIKHGFAFKGEHITDQETQNLLLTPGNFAIGGGFQPRKQKFYSGKIPDDYILAVGDLIVTMTDLSKEADTLGYSALVPKSSFLMLHNQRIGKVVPKSEDALLGFLHWVMRTPDYRNEILANYSGSTVKHTSPTKILAYKFNLPPLAEQSEIAATLDALEDKIKLNRKTAATLEGMARALYRSWFVDFDPVRARAEGRTPAHMDPATAALFPDSFGEDGLPVGWTLSSIGEVAEIVGGSTPSTKEDRFWVGGEHAWATPKDLSNLGQAFLFDTERKVTSAGLAKITSGRSPAGTLLLSSRAPIGYLALATMPVAINQGFIAIRETEAISGIEAYFWCGESMDLIHANANGSTFQEISKKNFRPLTYALAPAAIRTAYNEQAGLWFARMKELMDENRTLATLRDTLLPRLMSGALRVGAARALVEEVV</sequence>
<keyword evidence="5" id="KW-0378">Hydrolase</keyword>
<feature type="domain" description="Type I restriction modification DNA specificity" evidence="4">
    <location>
        <begin position="234"/>
        <end position="375"/>
    </location>
</feature>
<comment type="similarity">
    <text evidence="1">Belongs to the type-I restriction system S methylase family.</text>
</comment>
<reference evidence="6" key="1">
    <citation type="submission" date="2017-12" db="EMBL/GenBank/DDBJ databases">
        <title>Genomic analysis of Paracoccus sp. CBA4604.</title>
        <authorList>
            <person name="Roh S.W."/>
            <person name="Kim J.Y."/>
            <person name="Kim J.S."/>
        </authorList>
    </citation>
    <scope>NUCLEOTIDE SEQUENCE [LARGE SCALE GENOMIC DNA]</scope>
    <source>
        <strain evidence="6">CBA4604</strain>
    </source>
</reference>
<dbReference type="KEGG" id="paru:CYR75_04665"/>
<accession>A0A2K9MDH1</accession>
<evidence type="ECO:0000256" key="3">
    <source>
        <dbReference type="ARBA" id="ARBA00023125"/>
    </source>
</evidence>